<dbReference type="OrthoDB" id="2065409at2"/>
<evidence type="ECO:0000313" key="2">
    <source>
        <dbReference type="Proteomes" id="UP000245680"/>
    </source>
</evidence>
<dbReference type="Proteomes" id="UP000245680">
    <property type="component" value="Unassembled WGS sequence"/>
</dbReference>
<proteinExistence type="predicted"/>
<sequence>MKAQAVSETLEPGATVSGVAARYEIMPSQPTAWRRLAKEGTRDLAAMSDLPASPFDACDQATGRVNSQALVRYKTNDYVQVLRLLETFDIDDLHAAVKKALQLGAVGFDAVKHLALCHVEKRPPKLDLDIYPYLPRANVGTTSAASYMSLLSGDAA</sequence>
<dbReference type="Pfam" id="PF01527">
    <property type="entry name" value="HTH_Tnp_1"/>
    <property type="match status" value="1"/>
</dbReference>
<accession>A0A2V2LHU3</accession>
<evidence type="ECO:0008006" key="3">
    <source>
        <dbReference type="Google" id="ProtNLM"/>
    </source>
</evidence>
<dbReference type="InterPro" id="IPR002514">
    <property type="entry name" value="Transposase_8"/>
</dbReference>
<dbReference type="GO" id="GO:0043565">
    <property type="term" value="F:sequence-specific DNA binding"/>
    <property type="evidence" value="ECO:0007669"/>
    <property type="project" value="InterPro"/>
</dbReference>
<dbReference type="SUPFAM" id="SSF48295">
    <property type="entry name" value="TrpR-like"/>
    <property type="match status" value="1"/>
</dbReference>
<comment type="caution">
    <text evidence="1">The sequence shown here is derived from an EMBL/GenBank/DDBJ whole genome shotgun (WGS) entry which is preliminary data.</text>
</comment>
<evidence type="ECO:0000313" key="1">
    <source>
        <dbReference type="EMBL" id="PWR01443.1"/>
    </source>
</evidence>
<dbReference type="GO" id="GO:0004803">
    <property type="term" value="F:transposase activity"/>
    <property type="evidence" value="ECO:0007669"/>
    <property type="project" value="InterPro"/>
</dbReference>
<keyword evidence="2" id="KW-1185">Reference proteome</keyword>
<organism evidence="1 2">
    <name type="scientific">Meridianimarinicoccus roseus</name>
    <dbReference type="NCBI Taxonomy" id="2072018"/>
    <lineage>
        <taxon>Bacteria</taxon>
        <taxon>Pseudomonadati</taxon>
        <taxon>Pseudomonadota</taxon>
        <taxon>Alphaproteobacteria</taxon>
        <taxon>Rhodobacterales</taxon>
        <taxon>Paracoccaceae</taxon>
        <taxon>Meridianimarinicoccus</taxon>
    </lineage>
</organism>
<protein>
    <recommendedName>
        <fullName evidence="3">Transposase</fullName>
    </recommendedName>
</protein>
<dbReference type="GO" id="GO:0006313">
    <property type="term" value="P:DNA transposition"/>
    <property type="evidence" value="ECO:0007669"/>
    <property type="project" value="InterPro"/>
</dbReference>
<reference evidence="1 2" key="1">
    <citation type="submission" date="2018-05" db="EMBL/GenBank/DDBJ databases">
        <title>Rhodobacteraceae gen. nov., sp. nov. isolated from sea water.</title>
        <authorList>
            <person name="Ren Y."/>
        </authorList>
    </citation>
    <scope>NUCLEOTIDE SEQUENCE [LARGE SCALE GENOMIC DNA]</scope>
    <source>
        <strain evidence="1 2">TG-679</strain>
    </source>
</reference>
<name>A0A2V2LHU3_9RHOB</name>
<dbReference type="AlphaFoldDB" id="A0A2V2LHU3"/>
<dbReference type="InterPro" id="IPR010921">
    <property type="entry name" value="Trp_repressor/repl_initiator"/>
</dbReference>
<gene>
    <name evidence="1" type="ORF">DKT77_16930</name>
</gene>
<dbReference type="EMBL" id="QGKU01000051">
    <property type="protein sequence ID" value="PWR01443.1"/>
    <property type="molecule type" value="Genomic_DNA"/>
</dbReference>